<evidence type="ECO:0000256" key="10">
    <source>
        <dbReference type="ARBA" id="ARBA00022777"/>
    </source>
</evidence>
<feature type="binding site" evidence="16">
    <location>
        <position position="125"/>
    </location>
    <ligand>
        <name>ATP</name>
        <dbReference type="ChEBI" id="CHEBI:30616"/>
    </ligand>
</feature>
<comment type="pathway">
    <text evidence="4 16">Cofactor biosynthesis; coenzyme A biosynthesis; CoA from (R)-pantothenate: step 1/5.</text>
</comment>
<dbReference type="GO" id="GO:0015937">
    <property type="term" value="P:coenzyme A biosynthetic process"/>
    <property type="evidence" value="ECO:0007669"/>
    <property type="project" value="UniProtKB-UniRule"/>
</dbReference>
<keyword evidence="13 16" id="KW-0173">Coenzyme A biosynthesis</keyword>
<evidence type="ECO:0000256" key="16">
    <source>
        <dbReference type="HAMAP-Rule" id="MF_01274"/>
    </source>
</evidence>
<evidence type="ECO:0000256" key="3">
    <source>
        <dbReference type="ARBA" id="ARBA00004496"/>
    </source>
</evidence>
<dbReference type="OrthoDB" id="9781305at2"/>
<evidence type="ECO:0000256" key="9">
    <source>
        <dbReference type="ARBA" id="ARBA00022741"/>
    </source>
</evidence>
<gene>
    <name evidence="16" type="primary">coaX</name>
    <name evidence="17" type="ORF">PS273GM_11000</name>
</gene>
<comment type="catalytic activity">
    <reaction evidence="1 16">
        <text>(R)-pantothenate + ATP = (R)-4'-phosphopantothenate + ADP + H(+)</text>
        <dbReference type="Rhea" id="RHEA:16373"/>
        <dbReference type="ChEBI" id="CHEBI:10986"/>
        <dbReference type="ChEBI" id="CHEBI:15378"/>
        <dbReference type="ChEBI" id="CHEBI:29032"/>
        <dbReference type="ChEBI" id="CHEBI:30616"/>
        <dbReference type="ChEBI" id="CHEBI:456216"/>
        <dbReference type="EC" id="2.7.1.33"/>
    </reaction>
</comment>
<dbReference type="EMBL" id="CP015641">
    <property type="protein sequence ID" value="ANF25634.1"/>
    <property type="molecule type" value="Genomic_DNA"/>
</dbReference>
<evidence type="ECO:0000256" key="14">
    <source>
        <dbReference type="ARBA" id="ARBA00038036"/>
    </source>
</evidence>
<evidence type="ECO:0000256" key="8">
    <source>
        <dbReference type="ARBA" id="ARBA00022679"/>
    </source>
</evidence>
<evidence type="ECO:0000256" key="11">
    <source>
        <dbReference type="ARBA" id="ARBA00022840"/>
    </source>
</evidence>
<feature type="binding site" evidence="16">
    <location>
        <position position="122"/>
    </location>
    <ligand>
        <name>K(+)</name>
        <dbReference type="ChEBI" id="CHEBI:29103"/>
    </ligand>
</feature>
<evidence type="ECO:0000313" key="18">
    <source>
        <dbReference type="Proteomes" id="UP000077787"/>
    </source>
</evidence>
<dbReference type="GO" id="GO:0005524">
    <property type="term" value="F:ATP binding"/>
    <property type="evidence" value="ECO:0007669"/>
    <property type="project" value="UniProtKB-UniRule"/>
</dbReference>
<evidence type="ECO:0000313" key="17">
    <source>
        <dbReference type="EMBL" id="ANF25634.1"/>
    </source>
</evidence>
<keyword evidence="8 16" id="KW-0808">Transferase</keyword>
<keyword evidence="11 16" id="KW-0067">ATP-binding</keyword>
<dbReference type="NCBIfam" id="TIGR00671">
    <property type="entry name" value="baf"/>
    <property type="match status" value="1"/>
</dbReference>
<reference evidence="17 18" key="1">
    <citation type="submission" date="2016-05" db="EMBL/GenBank/DDBJ databases">
        <title>Genome sequence of Pseudomonas stutzeri 273 and identification of the exopolysaccharide biosynthesis locus.</title>
        <authorList>
            <person name="Wu S."/>
            <person name="Sun C."/>
        </authorList>
    </citation>
    <scope>NUCLEOTIDE SEQUENCE [LARGE SCALE GENOMIC DNA]</scope>
    <source>
        <strain evidence="17 18">273</strain>
    </source>
</reference>
<comment type="cofactor">
    <cofactor evidence="16">
        <name>NH4(+)</name>
        <dbReference type="ChEBI" id="CHEBI:28938"/>
    </cofactor>
    <cofactor evidence="16">
        <name>K(+)</name>
        <dbReference type="ChEBI" id="CHEBI:29103"/>
    </cofactor>
    <text evidence="16">A monovalent cation. Ammonium or potassium.</text>
</comment>
<dbReference type="PANTHER" id="PTHR34265:SF1">
    <property type="entry name" value="TYPE III PANTOTHENATE KINASE"/>
    <property type="match status" value="1"/>
</dbReference>
<feature type="binding site" evidence="16">
    <location>
        <position position="181"/>
    </location>
    <ligand>
        <name>substrate</name>
    </ligand>
</feature>
<dbReference type="Pfam" id="PF03309">
    <property type="entry name" value="Pan_kinase"/>
    <property type="match status" value="1"/>
</dbReference>
<evidence type="ECO:0000256" key="13">
    <source>
        <dbReference type="ARBA" id="ARBA00022993"/>
    </source>
</evidence>
<feature type="binding site" evidence="16">
    <location>
        <begin position="6"/>
        <end position="13"/>
    </location>
    <ligand>
        <name>ATP</name>
        <dbReference type="ChEBI" id="CHEBI:30616"/>
    </ligand>
</feature>
<evidence type="ECO:0000256" key="7">
    <source>
        <dbReference type="ARBA" id="ARBA00022490"/>
    </source>
</evidence>
<comment type="similarity">
    <text evidence="14 16">Belongs to the type III pantothenate kinase family.</text>
</comment>
<comment type="cofactor">
    <cofactor evidence="2">
        <name>K(+)</name>
        <dbReference type="ChEBI" id="CHEBI:29103"/>
    </cofactor>
</comment>
<accession>A0A172WQ79</accession>
<keyword evidence="16" id="KW-0479">Metal-binding</keyword>
<dbReference type="Gene3D" id="3.30.420.40">
    <property type="match status" value="2"/>
</dbReference>
<evidence type="ECO:0000256" key="12">
    <source>
        <dbReference type="ARBA" id="ARBA00022958"/>
    </source>
</evidence>
<proteinExistence type="inferred from homology"/>
<feature type="binding site" evidence="16">
    <location>
        <position position="93"/>
    </location>
    <ligand>
        <name>substrate</name>
    </ligand>
</feature>
<dbReference type="RefSeq" id="WP_045430618.1">
    <property type="nucleotide sequence ID" value="NZ_CP015641.1"/>
</dbReference>
<dbReference type="InterPro" id="IPR043129">
    <property type="entry name" value="ATPase_NBD"/>
</dbReference>
<comment type="subcellular location">
    <subcellularLocation>
        <location evidence="3 16">Cytoplasm</location>
    </subcellularLocation>
</comment>
<keyword evidence="12 16" id="KW-0630">Potassium</keyword>
<comment type="function">
    <text evidence="16">Catalyzes the phosphorylation of pantothenate (Pan), the first step in CoA biosynthesis.</text>
</comment>
<keyword evidence="10 16" id="KW-0418">Kinase</keyword>
<evidence type="ECO:0000256" key="1">
    <source>
        <dbReference type="ARBA" id="ARBA00001206"/>
    </source>
</evidence>
<dbReference type="HAMAP" id="MF_01274">
    <property type="entry name" value="Pantothen_kinase_3"/>
    <property type="match status" value="1"/>
</dbReference>
<dbReference type="GO" id="GO:0005737">
    <property type="term" value="C:cytoplasm"/>
    <property type="evidence" value="ECO:0007669"/>
    <property type="project" value="UniProtKB-SubCell"/>
</dbReference>
<keyword evidence="7 16" id="KW-0963">Cytoplasm</keyword>
<evidence type="ECO:0000256" key="4">
    <source>
        <dbReference type="ARBA" id="ARBA00005225"/>
    </source>
</evidence>
<dbReference type="EC" id="2.7.1.33" evidence="6 16"/>
<evidence type="ECO:0000256" key="2">
    <source>
        <dbReference type="ARBA" id="ARBA00001958"/>
    </source>
</evidence>
<dbReference type="GO" id="GO:0004594">
    <property type="term" value="F:pantothenate kinase activity"/>
    <property type="evidence" value="ECO:0007669"/>
    <property type="project" value="UniProtKB-UniRule"/>
</dbReference>
<evidence type="ECO:0000256" key="15">
    <source>
        <dbReference type="ARBA" id="ARBA00040883"/>
    </source>
</evidence>
<evidence type="ECO:0000256" key="6">
    <source>
        <dbReference type="ARBA" id="ARBA00012102"/>
    </source>
</evidence>
<dbReference type="AlphaFoldDB" id="A0A172WQ79"/>
<keyword evidence="9 16" id="KW-0547">Nucleotide-binding</keyword>
<name>A0A172WQ79_STUST</name>
<comment type="subunit">
    <text evidence="5 16">Homodimer.</text>
</comment>
<dbReference type="InterPro" id="IPR004619">
    <property type="entry name" value="Type_III_PanK"/>
</dbReference>
<organism evidence="17 18">
    <name type="scientific">Stutzerimonas stutzeri</name>
    <name type="common">Pseudomonas stutzeri</name>
    <dbReference type="NCBI Taxonomy" id="316"/>
    <lineage>
        <taxon>Bacteria</taxon>
        <taxon>Pseudomonadati</taxon>
        <taxon>Pseudomonadota</taxon>
        <taxon>Gammaproteobacteria</taxon>
        <taxon>Pseudomonadales</taxon>
        <taxon>Pseudomonadaceae</taxon>
        <taxon>Stutzerimonas</taxon>
    </lineage>
</organism>
<dbReference type="CDD" id="cd24015">
    <property type="entry name" value="ASKHA_NBD_PanK-III"/>
    <property type="match status" value="1"/>
</dbReference>
<sequence length="246" mass="26084">MILELDCGNSFIKWRVVSNVDGALVVGGIAAQAMDLLQDLLNADIGKITRCRMVSVRDDAETGALTDVLSGALGVEVLKVSPAKRVAGVVNGYKEQGRLGLDRWLAIIAAYEMCKGPCLVIDLGTAVTIDLVDCNGVHLGGYIAPGLALLRGQLLAHTRRIQYDPALSTVALSDITPGRDTAEGVERGCLIMLRSYVTSQIGIARDHLGKNFTIYVTGGDAALVADLPRVRCVPDLVFRGLAIACP</sequence>
<feature type="active site" description="Proton acceptor" evidence="16">
    <location>
        <position position="102"/>
    </location>
</feature>
<dbReference type="PANTHER" id="PTHR34265">
    <property type="entry name" value="TYPE III PANTOTHENATE KINASE"/>
    <property type="match status" value="1"/>
</dbReference>
<protein>
    <recommendedName>
        <fullName evidence="15 16">Type III pantothenate kinase</fullName>
        <ecNumber evidence="6 16">2.7.1.33</ecNumber>
    </recommendedName>
    <alternativeName>
        <fullName evidence="16">PanK-III</fullName>
    </alternativeName>
    <alternativeName>
        <fullName evidence="16">Pantothenic acid kinase</fullName>
    </alternativeName>
</protein>
<feature type="binding site" evidence="16">
    <location>
        <begin position="100"/>
        <end position="103"/>
    </location>
    <ligand>
        <name>substrate</name>
    </ligand>
</feature>
<dbReference type="SUPFAM" id="SSF53067">
    <property type="entry name" value="Actin-like ATPase domain"/>
    <property type="match status" value="2"/>
</dbReference>
<dbReference type="UniPathway" id="UPA00241">
    <property type="reaction ID" value="UER00352"/>
</dbReference>
<evidence type="ECO:0000256" key="5">
    <source>
        <dbReference type="ARBA" id="ARBA00011738"/>
    </source>
</evidence>
<dbReference type="Proteomes" id="UP000077787">
    <property type="component" value="Chromosome"/>
</dbReference>
<dbReference type="GO" id="GO:0046872">
    <property type="term" value="F:metal ion binding"/>
    <property type="evidence" value="ECO:0007669"/>
    <property type="project" value="UniProtKB-KW"/>
</dbReference>